<keyword evidence="1" id="KW-0732">Signal</keyword>
<dbReference type="Pfam" id="PF00675">
    <property type="entry name" value="Peptidase_M16"/>
    <property type="match status" value="1"/>
</dbReference>
<dbReference type="InterPro" id="IPR007863">
    <property type="entry name" value="Peptidase_M16_C"/>
</dbReference>
<dbReference type="InterPro" id="IPR050361">
    <property type="entry name" value="MPP/UQCRC_Complex"/>
</dbReference>
<dbReference type="SUPFAM" id="SSF63411">
    <property type="entry name" value="LuxS/MPP-like metallohydrolase"/>
    <property type="match status" value="2"/>
</dbReference>
<feature type="domain" description="Peptidase M16 C-terminal" evidence="3">
    <location>
        <begin position="198"/>
        <end position="375"/>
    </location>
</feature>
<name>A0A2R3ZAM2_9FLAO</name>
<evidence type="ECO:0000256" key="1">
    <source>
        <dbReference type="SAM" id="SignalP"/>
    </source>
</evidence>
<reference evidence="5" key="1">
    <citation type="submission" date="2018-03" db="EMBL/GenBank/DDBJ databases">
        <title>Gramella fulva sp. nov., isolated from a dry surface of tidal flat.</title>
        <authorList>
            <person name="Hwang S.H."/>
            <person name="Hwang W.M."/>
            <person name="Kang K."/>
            <person name="Ahn T.-Y."/>
        </authorList>
    </citation>
    <scope>NUCLEOTIDE SEQUENCE [LARGE SCALE GENOMIC DNA]</scope>
    <source>
        <strain evidence="5">SH35</strain>
    </source>
</reference>
<dbReference type="InterPro" id="IPR011249">
    <property type="entry name" value="Metalloenz_LuxS/M16"/>
</dbReference>
<sequence>MKKLIITLNIFLFLGLAVNAQIDRTTQPEPGPAPKINLQKPEVFTLDNGLTVMVVENHKLPRVNMTLLLDNAPHSEGEKAGVSGLAGGLLGTGTTKTSKDEFNEELDFLGANVNFSASGARANTLSKFFPKVLNLMAEGALQPKFSQEEFDKLKDRQIESLKSNENDVNFNAGRVRRALTYGKEHPYGEFTSVETLKNVSLEDVKNYYNTYFVPNNAYLAIVGDINLSEAKKLVKENFSSWKNKSLPKENLTDVTNVDKTQIDFINMPNAVQSVIAVTNSAQLKKNDPDYFPAIIANYILGSNDGRLFNNIREDKGYAYAANSYLNPDRYIGSFIATAEVRNEVTDSAVVAFLDEIHRIRNEKVSKEELQNAKNKYIGNFVLSLEQPSTIAGYALDIKTENLPADFYENYLKKINEVTAEDVQRVANKYFKIDNARIVVAGKASEVAEDLENLTYNGKNIPVKYFDKKANLKEKPDFASKMDPSITVEKVFNDYIKAIGGRDAINDVKSVVMTADAEIQGMTLNMELKRTAEGKLHQTISMNGNVMNEQVFNGDAGFIRAMGQKMDFNEEQVEAAKADASPFPELTPGDASVKGIEQVNGEDAYVVQLDKNTKAYYDVDSGLKVQTVKTMEQGGRTMTVPTGYSDYREVEGVKFPFQITSSAGPQTFTFNVNEILVNEGVSEEDFKLE</sequence>
<evidence type="ECO:0000259" key="2">
    <source>
        <dbReference type="Pfam" id="PF00675"/>
    </source>
</evidence>
<dbReference type="PANTHER" id="PTHR11851">
    <property type="entry name" value="METALLOPROTEASE"/>
    <property type="match status" value="1"/>
</dbReference>
<feature type="chain" id="PRO_5015332968" evidence="1">
    <location>
        <begin position="21"/>
        <end position="688"/>
    </location>
</feature>
<dbReference type="InterPro" id="IPR011765">
    <property type="entry name" value="Pept_M16_N"/>
</dbReference>
<protein>
    <submittedName>
        <fullName evidence="4">Peptidase M16</fullName>
    </submittedName>
</protein>
<evidence type="ECO:0000313" key="4">
    <source>
        <dbReference type="EMBL" id="AVR47319.1"/>
    </source>
</evidence>
<dbReference type="AlphaFoldDB" id="A0A2R3ZAM2"/>
<accession>A0A2R3ZAM2</accession>
<keyword evidence="5" id="KW-1185">Reference proteome</keyword>
<evidence type="ECO:0000259" key="3">
    <source>
        <dbReference type="Pfam" id="PF05193"/>
    </source>
</evidence>
<organism evidence="4 5">
    <name type="scientific">Christiangramia fulva</name>
    <dbReference type="NCBI Taxonomy" id="2126553"/>
    <lineage>
        <taxon>Bacteria</taxon>
        <taxon>Pseudomonadati</taxon>
        <taxon>Bacteroidota</taxon>
        <taxon>Flavobacteriia</taxon>
        <taxon>Flavobacteriales</taxon>
        <taxon>Flavobacteriaceae</taxon>
        <taxon>Christiangramia</taxon>
    </lineage>
</organism>
<dbReference type="Pfam" id="PF05193">
    <property type="entry name" value="Peptidase_M16_C"/>
    <property type="match status" value="1"/>
</dbReference>
<dbReference type="KEGG" id="grs:C7S20_04060"/>
<feature type="domain" description="Peptidase M16 N-terminal" evidence="2">
    <location>
        <begin position="56"/>
        <end position="164"/>
    </location>
</feature>
<dbReference type="EMBL" id="CP028136">
    <property type="protein sequence ID" value="AVR47319.1"/>
    <property type="molecule type" value="Genomic_DNA"/>
</dbReference>
<dbReference type="Gene3D" id="3.30.830.10">
    <property type="entry name" value="Metalloenzyme, LuxS/M16 peptidase-like"/>
    <property type="match status" value="2"/>
</dbReference>
<dbReference type="GO" id="GO:0046872">
    <property type="term" value="F:metal ion binding"/>
    <property type="evidence" value="ECO:0007669"/>
    <property type="project" value="InterPro"/>
</dbReference>
<proteinExistence type="predicted"/>
<gene>
    <name evidence="4" type="ORF">C7S20_04060</name>
</gene>
<dbReference type="RefSeq" id="WP_107014086.1">
    <property type="nucleotide sequence ID" value="NZ_CP028136.1"/>
</dbReference>
<evidence type="ECO:0000313" key="5">
    <source>
        <dbReference type="Proteomes" id="UP000241507"/>
    </source>
</evidence>
<feature type="signal peptide" evidence="1">
    <location>
        <begin position="1"/>
        <end position="20"/>
    </location>
</feature>
<dbReference type="Proteomes" id="UP000241507">
    <property type="component" value="Chromosome"/>
</dbReference>
<dbReference type="PANTHER" id="PTHR11851:SF224">
    <property type="entry name" value="PROCESSING PROTEASE"/>
    <property type="match status" value="1"/>
</dbReference>
<dbReference type="OrthoDB" id="9811314at2"/>